<comment type="similarity">
    <text evidence="1">Belongs to the arsA ATPase family.</text>
</comment>
<dbReference type="SUPFAM" id="SSF52540">
    <property type="entry name" value="P-loop containing nucleoside triphosphate hydrolases"/>
    <property type="match status" value="1"/>
</dbReference>
<evidence type="ECO:0000313" key="12">
    <source>
        <dbReference type="Proteomes" id="UP000305836"/>
    </source>
</evidence>
<keyword evidence="2" id="KW-0547">Nucleotide-binding</keyword>
<keyword evidence="4" id="KW-0059">Arsenical resistance</keyword>
<evidence type="ECO:0000259" key="9">
    <source>
        <dbReference type="Pfam" id="PF02374"/>
    </source>
</evidence>
<dbReference type="PANTHER" id="PTHR10803">
    <property type="entry name" value="ARSENICAL PUMP-DRIVING ATPASE ARSENITE-TRANSLOCATING ATPASE"/>
    <property type="match status" value="1"/>
</dbReference>
<protein>
    <recommendedName>
        <fullName evidence="8">arsenite-transporting ATPase</fullName>
        <ecNumber evidence="8">7.3.2.7</ecNumber>
    </recommendedName>
</protein>
<evidence type="ECO:0000256" key="3">
    <source>
        <dbReference type="ARBA" id="ARBA00022840"/>
    </source>
</evidence>
<dbReference type="GO" id="GO:0005524">
    <property type="term" value="F:ATP binding"/>
    <property type="evidence" value="ECO:0007669"/>
    <property type="project" value="UniProtKB-KW"/>
</dbReference>
<comment type="caution">
    <text evidence="11">The sequence shown here is derived from an EMBL/GenBank/DDBJ whole genome shotgun (WGS) entry which is preliminary data.</text>
</comment>
<dbReference type="GO" id="GO:0015446">
    <property type="term" value="F:ATPase-coupled arsenite transmembrane transporter activity"/>
    <property type="evidence" value="ECO:0007669"/>
    <property type="project" value="UniProtKB-EC"/>
</dbReference>
<dbReference type="PANTHER" id="PTHR10803:SF3">
    <property type="entry name" value="ATPASE GET3"/>
    <property type="match status" value="1"/>
</dbReference>
<evidence type="ECO:0000313" key="11">
    <source>
        <dbReference type="EMBL" id="TKK79505.1"/>
    </source>
</evidence>
<reference evidence="11 12" key="1">
    <citation type="submission" date="2019-04" db="EMBL/GenBank/DDBJ databases">
        <title>Kribbella sp. NEAU-THZ 27 nov., a novel actinomycete isolated from soil.</title>
        <authorList>
            <person name="Duan L."/>
        </authorList>
    </citation>
    <scope>NUCLEOTIDE SEQUENCE [LARGE SCALE GENOMIC DNA]</scope>
    <source>
        <strain evidence="12">NEAU-THZ27</strain>
    </source>
</reference>
<sequence length="445" mass="48626">MTRVLLYTGKGGVGKTTSAAGTATLAALRGLRTLVLSTDAAHSLSDAFDSEVGPEPTEIDDLLFVQQIDAQRKFERSWGDIQNYLRSVLHMIGVDPIEAEELTVLPGAAEVLALLEVRDHVRSGRWDVIVVDCAPTAETLRLLGLPEALNWYLDRIFNAERKMMRTFRPFINRGAGLSRGSSLPVPDDNVFDALRRLQSDLSDIRTLLAGPDASVRLVLTPEAVVVAEARRSLTRLSLYGYRVDGVVANRVFPAAGADTWRRQWVAAQRGILEEVADSFRPLPIWESPYRVCEPVGVEELAAFAVEMYGGDDPFARATDETSLWVDRHIDTDGRTYTLTMPLPLASASELELARHGDELIITVGSYRRVLPLPAALARGVVAGARLDEGRLQVRFAPRETARPVAPSEVPSGSGPLESAQELAQGLTAEYHEQLARRTAAIGEGL</sequence>
<dbReference type="InterPro" id="IPR025723">
    <property type="entry name" value="ArsA/GET3_ATPase-like"/>
</dbReference>
<keyword evidence="5" id="KW-1278">Translocase</keyword>
<comment type="catalytic activity">
    <reaction evidence="6">
        <text>arsenite(in) + ATP + H2O = arsenite(out) + ADP + phosphate + H(+)</text>
        <dbReference type="Rhea" id="RHEA:11348"/>
        <dbReference type="ChEBI" id="CHEBI:15377"/>
        <dbReference type="ChEBI" id="CHEBI:15378"/>
        <dbReference type="ChEBI" id="CHEBI:29242"/>
        <dbReference type="ChEBI" id="CHEBI:30616"/>
        <dbReference type="ChEBI" id="CHEBI:43474"/>
        <dbReference type="ChEBI" id="CHEBI:456216"/>
        <dbReference type="EC" id="7.3.2.7"/>
    </reaction>
</comment>
<evidence type="ECO:0000256" key="7">
    <source>
        <dbReference type="ARBA" id="ARBA00059736"/>
    </source>
</evidence>
<gene>
    <name evidence="11" type="ORF">FDA38_13965</name>
</gene>
<proteinExistence type="inferred from homology"/>
<dbReference type="Gene3D" id="2.60.40.790">
    <property type="match status" value="1"/>
</dbReference>
<feature type="domain" description="ArsA HSP20-like" evidence="10">
    <location>
        <begin position="335"/>
        <end position="395"/>
    </location>
</feature>
<dbReference type="Pfam" id="PF02374">
    <property type="entry name" value="ArsA_ATPase"/>
    <property type="match status" value="1"/>
</dbReference>
<dbReference type="FunFam" id="3.40.50.300:FF:001801">
    <property type="entry name" value="Putative arsenical pump-driving ATPase"/>
    <property type="match status" value="1"/>
</dbReference>
<name>A0A4U3LTW6_9ACTN</name>
<dbReference type="GO" id="GO:0016887">
    <property type="term" value="F:ATP hydrolysis activity"/>
    <property type="evidence" value="ECO:0007669"/>
    <property type="project" value="InterPro"/>
</dbReference>
<organism evidence="11 12">
    <name type="scientific">Kribbella jiaozuonensis</name>
    <dbReference type="NCBI Taxonomy" id="2575441"/>
    <lineage>
        <taxon>Bacteria</taxon>
        <taxon>Bacillati</taxon>
        <taxon>Actinomycetota</taxon>
        <taxon>Actinomycetes</taxon>
        <taxon>Propionibacteriales</taxon>
        <taxon>Kribbellaceae</taxon>
        <taxon>Kribbella</taxon>
    </lineage>
</organism>
<evidence type="ECO:0000256" key="4">
    <source>
        <dbReference type="ARBA" id="ARBA00022849"/>
    </source>
</evidence>
<accession>A0A4U3LTW6</accession>
<evidence type="ECO:0000259" key="10">
    <source>
        <dbReference type="Pfam" id="PF17886"/>
    </source>
</evidence>
<dbReference type="InterPro" id="IPR008978">
    <property type="entry name" value="HSP20-like_chaperone"/>
</dbReference>
<dbReference type="AlphaFoldDB" id="A0A4U3LTW6"/>
<dbReference type="EMBL" id="SZPZ01000002">
    <property type="protein sequence ID" value="TKK79505.1"/>
    <property type="molecule type" value="Genomic_DNA"/>
</dbReference>
<dbReference type="OrthoDB" id="9780677at2"/>
<dbReference type="RefSeq" id="WP_137254463.1">
    <property type="nucleotide sequence ID" value="NZ_JBHSPQ010000001.1"/>
</dbReference>
<feature type="domain" description="ArsA/GET3 Anion-transporting ATPase-like" evidence="9">
    <location>
        <begin position="2"/>
        <end position="308"/>
    </location>
</feature>
<dbReference type="EC" id="7.3.2.7" evidence="8"/>
<evidence type="ECO:0000256" key="8">
    <source>
        <dbReference type="ARBA" id="ARBA00066752"/>
    </source>
</evidence>
<dbReference type="Pfam" id="PF17886">
    <property type="entry name" value="ArsA_HSP20"/>
    <property type="match status" value="1"/>
</dbReference>
<dbReference type="Proteomes" id="UP000305836">
    <property type="component" value="Unassembled WGS sequence"/>
</dbReference>
<evidence type="ECO:0000256" key="2">
    <source>
        <dbReference type="ARBA" id="ARBA00022741"/>
    </source>
</evidence>
<dbReference type="InterPro" id="IPR027417">
    <property type="entry name" value="P-loop_NTPase"/>
</dbReference>
<dbReference type="CDD" id="cd02035">
    <property type="entry name" value="ArsA"/>
    <property type="match status" value="1"/>
</dbReference>
<keyword evidence="12" id="KW-1185">Reference proteome</keyword>
<dbReference type="InterPro" id="IPR040612">
    <property type="entry name" value="ArsA_HSP20-like"/>
</dbReference>
<dbReference type="Gene3D" id="3.40.50.300">
    <property type="entry name" value="P-loop containing nucleotide triphosphate hydrolases"/>
    <property type="match status" value="1"/>
</dbReference>
<keyword evidence="3" id="KW-0067">ATP-binding</keyword>
<evidence type="ECO:0000256" key="6">
    <source>
        <dbReference type="ARBA" id="ARBA00052296"/>
    </source>
</evidence>
<dbReference type="InterPro" id="IPR016300">
    <property type="entry name" value="ATPase_ArsA/GET3"/>
</dbReference>
<dbReference type="NCBIfam" id="TIGR00345">
    <property type="entry name" value="GET3_arsA_TRC40"/>
    <property type="match status" value="1"/>
</dbReference>
<evidence type="ECO:0000256" key="5">
    <source>
        <dbReference type="ARBA" id="ARBA00022967"/>
    </source>
</evidence>
<comment type="function">
    <text evidence="7">Anion-transporting ATPase. Catalyzes the extrusion of arsenite.</text>
</comment>
<evidence type="ECO:0000256" key="1">
    <source>
        <dbReference type="ARBA" id="ARBA00011040"/>
    </source>
</evidence>